<evidence type="ECO:0000313" key="9">
    <source>
        <dbReference type="Proteomes" id="UP000663801"/>
    </source>
</evidence>
<reference evidence="8" key="1">
    <citation type="submission" date="2021-01" db="EMBL/GenBank/DDBJ databases">
        <title>KCTC 19127 draft genome.</title>
        <authorList>
            <person name="An D."/>
        </authorList>
    </citation>
    <scope>NUCLEOTIDE SEQUENCE</scope>
    <source>
        <strain evidence="8">KCTC 19127</strain>
    </source>
</reference>
<dbReference type="PROSITE" id="PS00444">
    <property type="entry name" value="POLYPRENYL_SYNTHASE_2"/>
    <property type="match status" value="1"/>
</dbReference>
<dbReference type="PROSITE" id="PS00723">
    <property type="entry name" value="POLYPRENYL_SYNTHASE_1"/>
    <property type="match status" value="1"/>
</dbReference>
<feature type="compositionally biased region" description="Low complexity" evidence="7">
    <location>
        <begin position="10"/>
        <end position="28"/>
    </location>
</feature>
<dbReference type="Pfam" id="PF00348">
    <property type="entry name" value="polyprenyl_synt"/>
    <property type="match status" value="1"/>
</dbReference>
<keyword evidence="9" id="KW-1185">Reference proteome</keyword>
<keyword evidence="5" id="KW-0460">Magnesium</keyword>
<evidence type="ECO:0000256" key="1">
    <source>
        <dbReference type="ARBA" id="ARBA00001946"/>
    </source>
</evidence>
<dbReference type="PANTHER" id="PTHR12001">
    <property type="entry name" value="GERANYLGERANYL PYROPHOSPHATE SYNTHASE"/>
    <property type="match status" value="1"/>
</dbReference>
<evidence type="ECO:0000256" key="4">
    <source>
        <dbReference type="ARBA" id="ARBA00022723"/>
    </source>
</evidence>
<evidence type="ECO:0000313" key="8">
    <source>
        <dbReference type="EMBL" id="MBM9476098.1"/>
    </source>
</evidence>
<evidence type="ECO:0000256" key="6">
    <source>
        <dbReference type="RuleBase" id="RU004466"/>
    </source>
</evidence>
<dbReference type="SFLD" id="SFLDS00005">
    <property type="entry name" value="Isoprenoid_Synthase_Type_I"/>
    <property type="match status" value="1"/>
</dbReference>
<name>A0A939BZW4_9ACTN</name>
<dbReference type="AlphaFoldDB" id="A0A939BZW4"/>
<dbReference type="RefSeq" id="WP_205256198.1">
    <property type="nucleotide sequence ID" value="NZ_BAAAPV010000003.1"/>
</dbReference>
<evidence type="ECO:0000256" key="2">
    <source>
        <dbReference type="ARBA" id="ARBA00006706"/>
    </source>
</evidence>
<dbReference type="Proteomes" id="UP000663801">
    <property type="component" value="Unassembled WGS sequence"/>
</dbReference>
<keyword evidence="4" id="KW-0479">Metal-binding</keyword>
<comment type="cofactor">
    <cofactor evidence="1">
        <name>Mg(2+)</name>
        <dbReference type="ChEBI" id="CHEBI:18420"/>
    </cofactor>
</comment>
<gene>
    <name evidence="8" type="ORF">JL107_06550</name>
</gene>
<protein>
    <submittedName>
        <fullName evidence="8">Polyprenyl synthetase family protein</fullName>
    </submittedName>
</protein>
<comment type="similarity">
    <text evidence="2 6">Belongs to the FPP/GGPP synthase family.</text>
</comment>
<feature type="region of interest" description="Disordered" evidence="7">
    <location>
        <begin position="1"/>
        <end position="28"/>
    </location>
</feature>
<evidence type="ECO:0000256" key="5">
    <source>
        <dbReference type="ARBA" id="ARBA00022842"/>
    </source>
</evidence>
<dbReference type="GO" id="GO:0004659">
    <property type="term" value="F:prenyltransferase activity"/>
    <property type="evidence" value="ECO:0007669"/>
    <property type="project" value="InterPro"/>
</dbReference>
<dbReference type="EMBL" id="JAERWL010000006">
    <property type="protein sequence ID" value="MBM9476098.1"/>
    <property type="molecule type" value="Genomic_DNA"/>
</dbReference>
<dbReference type="InterPro" id="IPR000092">
    <property type="entry name" value="Polyprenyl_synt"/>
</dbReference>
<dbReference type="CDD" id="cd00685">
    <property type="entry name" value="Trans_IPPS_HT"/>
    <property type="match status" value="1"/>
</dbReference>
<keyword evidence="3 6" id="KW-0808">Transferase</keyword>
<dbReference type="Gene3D" id="1.10.600.10">
    <property type="entry name" value="Farnesyl Diphosphate Synthase"/>
    <property type="match status" value="1"/>
</dbReference>
<organism evidence="8 9">
    <name type="scientific">Nakamurella flavida</name>
    <dbReference type="NCBI Taxonomy" id="363630"/>
    <lineage>
        <taxon>Bacteria</taxon>
        <taxon>Bacillati</taxon>
        <taxon>Actinomycetota</taxon>
        <taxon>Actinomycetes</taxon>
        <taxon>Nakamurellales</taxon>
        <taxon>Nakamurellaceae</taxon>
        <taxon>Nakamurella</taxon>
    </lineage>
</organism>
<dbReference type="PANTHER" id="PTHR12001:SF85">
    <property type="entry name" value="SHORT CHAIN ISOPRENYL DIPHOSPHATE SYNTHASE"/>
    <property type="match status" value="1"/>
</dbReference>
<evidence type="ECO:0000256" key="3">
    <source>
        <dbReference type="ARBA" id="ARBA00022679"/>
    </source>
</evidence>
<dbReference type="InterPro" id="IPR033749">
    <property type="entry name" value="Polyprenyl_synt_CS"/>
</dbReference>
<dbReference type="GO" id="GO:0008299">
    <property type="term" value="P:isoprenoid biosynthetic process"/>
    <property type="evidence" value="ECO:0007669"/>
    <property type="project" value="InterPro"/>
</dbReference>
<evidence type="ECO:0000256" key="7">
    <source>
        <dbReference type="SAM" id="MobiDB-lite"/>
    </source>
</evidence>
<accession>A0A939BZW4</accession>
<dbReference type="InterPro" id="IPR008949">
    <property type="entry name" value="Isoprenoid_synthase_dom_sf"/>
</dbReference>
<proteinExistence type="inferred from homology"/>
<sequence length="384" mass="39785">MQQSPPLHPSAPAAPSGTSETSRPPVSSTVTTLNAVIVDEMAARRTEVLAVDARLAGLLDRLVEFVLDGGKRLRPEFLFCGWRAAGGQDSPVPVLQVGAALELLQACALLHDDIMDRSDTRRGRPTIQRAVAKEHADTGLAGESEHFGLSAALLLGDMALAWSDDLYLEGAAGLDRVGQTATVWRAMRTEVLAGQMLDLRVTADPTVDPVAQADDAMAVNRWKTAAYTVERPLHLGAALAGGSEACVQALRAYGADIGVAFQLRDDLLGVFGDPAVTGKPAGDDLTEGKRTLLVAAARAALSPTPDLLAELDAGLGSPTADVARLAGIIADTGAPAHLEEQISALVASGVAALDATEPDGSPAVSPAARQRLTDLAVAATARVR</sequence>
<dbReference type="SUPFAM" id="SSF48576">
    <property type="entry name" value="Terpenoid synthases"/>
    <property type="match status" value="1"/>
</dbReference>
<dbReference type="GO" id="GO:0046872">
    <property type="term" value="F:metal ion binding"/>
    <property type="evidence" value="ECO:0007669"/>
    <property type="project" value="UniProtKB-KW"/>
</dbReference>
<comment type="caution">
    <text evidence="8">The sequence shown here is derived from an EMBL/GenBank/DDBJ whole genome shotgun (WGS) entry which is preliminary data.</text>
</comment>